<dbReference type="AlphaFoldDB" id="A0A8B6DED9"/>
<keyword evidence="3" id="KW-1185">Reference proteome</keyword>
<gene>
    <name evidence="2" type="ORF">MGAL_10B070964</name>
</gene>
<name>A0A8B6DED9_MYTGA</name>
<organism evidence="2 3">
    <name type="scientific">Mytilus galloprovincialis</name>
    <name type="common">Mediterranean mussel</name>
    <dbReference type="NCBI Taxonomy" id="29158"/>
    <lineage>
        <taxon>Eukaryota</taxon>
        <taxon>Metazoa</taxon>
        <taxon>Spiralia</taxon>
        <taxon>Lophotrochozoa</taxon>
        <taxon>Mollusca</taxon>
        <taxon>Bivalvia</taxon>
        <taxon>Autobranchia</taxon>
        <taxon>Pteriomorphia</taxon>
        <taxon>Mytilida</taxon>
        <taxon>Mytiloidea</taxon>
        <taxon>Mytilidae</taxon>
        <taxon>Mytilinae</taxon>
        <taxon>Mytilus</taxon>
    </lineage>
</organism>
<dbReference type="EMBL" id="UYJE01003206">
    <property type="protein sequence ID" value="VDI17387.1"/>
    <property type="molecule type" value="Genomic_DNA"/>
</dbReference>
<evidence type="ECO:0000256" key="1">
    <source>
        <dbReference type="SAM" id="SignalP"/>
    </source>
</evidence>
<dbReference type="PANTHER" id="PTHR16897:SF2">
    <property type="entry name" value="OS03G0226600 PROTEIN"/>
    <property type="match status" value="1"/>
</dbReference>
<keyword evidence="1" id="KW-0732">Signal</keyword>
<proteinExistence type="predicted"/>
<evidence type="ECO:0008006" key="4">
    <source>
        <dbReference type="Google" id="ProtNLM"/>
    </source>
</evidence>
<dbReference type="OrthoDB" id="6141295at2759"/>
<protein>
    <recommendedName>
        <fullName evidence="4">Jagged 1-like</fullName>
    </recommendedName>
</protein>
<sequence>MVPFPCVCIIFMVFLTTEYAASKCEPQIKEESHERTVCCDHYTGSGLQCNLVTKEINITDAHVRFVDTDETTVTSPKDINSPRSVPKKWTNNVLLQKFEFSLGATYDVTGVIPKFGEYNDTNESLSHFVIDFAYGIIAGKMKAIFVREDEPDRSLFQKEDCNSSCHERSPCPVNSMYRCESGNVPVGWLGLKHNDQIIVSVVLKNGGYLIYENRNDRKKFSIEKKWPANYVSLIGIETTETYKFHWDTVLPYYDCSKWSCPSVPVYVPDVSKTSKIRIHWNIWSDDLSDIDYYDIEVFEMHHVGNSTDNNEIVEIMEPRVHIPRLKTLESTFNVTVPGMYAVHFTAFDRAGNYKSARGLFLYDNNEEIELGRGSIEVIQSKNYSEKGWITYPSSLIHVTWKDMFVKTDHLKHSWLAKVKQFDYIESSYDDNSGKRTIDMVPNVKGIVKFDIAHDVYGPSNKSSSSFTLVSDVYAEMAVQNVAWDDGDKVIVTIKAYDLLENYRDKIITVYKDATPPIITNLWLTKGDRINIAVHSVEEFNDMVIEWDAFDYHSGISHLNWRLYDNFTGSDIIHGEIDLPGQGKTESLKECEEKYVDYKRGPACYCTHYTGCYHKHFHIKPHVAVGNETGNGIVHNRSMGVHESDYFIDVNVTNMATLTTMKTIKITIDITPPEPGHVHDGIYGFPEIDYQQDLQLEAYWEGFFDHESGVAFYQYEFATTCLTQDDFENKNMASWFQIS</sequence>
<evidence type="ECO:0000313" key="3">
    <source>
        <dbReference type="Proteomes" id="UP000596742"/>
    </source>
</evidence>
<evidence type="ECO:0000313" key="2">
    <source>
        <dbReference type="EMBL" id="VDI17387.1"/>
    </source>
</evidence>
<feature type="signal peptide" evidence="1">
    <location>
        <begin position="1"/>
        <end position="20"/>
    </location>
</feature>
<feature type="chain" id="PRO_5032501020" description="Jagged 1-like" evidence="1">
    <location>
        <begin position="21"/>
        <end position="738"/>
    </location>
</feature>
<dbReference type="Proteomes" id="UP000596742">
    <property type="component" value="Unassembled WGS sequence"/>
</dbReference>
<comment type="caution">
    <text evidence="2">The sequence shown here is derived from an EMBL/GenBank/DDBJ whole genome shotgun (WGS) entry which is preliminary data.</text>
</comment>
<dbReference type="PANTHER" id="PTHR16897">
    <property type="entry name" value="OS10G0105400 PROTEIN"/>
    <property type="match status" value="1"/>
</dbReference>
<reference evidence="2" key="1">
    <citation type="submission" date="2018-11" db="EMBL/GenBank/DDBJ databases">
        <authorList>
            <person name="Alioto T."/>
            <person name="Alioto T."/>
        </authorList>
    </citation>
    <scope>NUCLEOTIDE SEQUENCE</scope>
</reference>
<accession>A0A8B6DED9</accession>